<protein>
    <recommendedName>
        <fullName evidence="1">Glycosyl transferase family 1 domain-containing protein</fullName>
    </recommendedName>
</protein>
<name>A0A133NN38_FUSNU</name>
<reference evidence="3" key="1">
    <citation type="submission" date="2016-01" db="EMBL/GenBank/DDBJ databases">
        <authorList>
            <person name="Mitreva M."/>
            <person name="Pepin K.H."/>
            <person name="Mihindukulasuriya K.A."/>
            <person name="Fulton R."/>
            <person name="Fronick C."/>
            <person name="O'Laughlin M."/>
            <person name="Miner T."/>
            <person name="Herter B."/>
            <person name="Rosa B.A."/>
            <person name="Cordes M."/>
            <person name="Tomlinson C."/>
            <person name="Wollam A."/>
            <person name="Palsikar V.B."/>
            <person name="Mardis E.R."/>
            <person name="Wilson R.K."/>
        </authorList>
    </citation>
    <scope>NUCLEOTIDE SEQUENCE [LARGE SCALE GENOMIC DNA]</scope>
    <source>
        <strain evidence="3">MJR7757B</strain>
    </source>
</reference>
<sequence>MKKILYIEGIYPINTRSERIIKSLQKSHYVKVVAWDRNSIRKTRENFFIYSSLEGYGNKLKKLLGMYNFYKYLKKVFKNEKPDVIFCSQWDMLILGFLLKTKEILIYDNIDMPSSSNIFLYFILRKLEKFLLKKCDIMIYASRFFEKNYLFFKNKSILLENLPSRETIKLENIKTINKSKIKLAFIGTIRYYDILKRSIDIISKLNYIDYYFYGDGPDENKLKEYVKKKKYKNIYFYGRYEYNKISEIYSNIHMVWAAYPNKDYNVKYAISNKFFESLVYEKPTFFSKETNLGNLVLKEKIGFTIDPYNIEPFFLEMNRGKLEEKLEKIGNKIKEYKKEKKLFWEDYEKDFLCFLERIL</sequence>
<comment type="caution">
    <text evidence="2">The sequence shown here is derived from an EMBL/GenBank/DDBJ whole genome shotgun (WGS) entry which is preliminary data.</text>
</comment>
<dbReference type="EMBL" id="LRPY01000187">
    <property type="protein sequence ID" value="KXA17700.1"/>
    <property type="molecule type" value="Genomic_DNA"/>
</dbReference>
<dbReference type="Proteomes" id="UP000070401">
    <property type="component" value="Unassembled WGS sequence"/>
</dbReference>
<organism evidence="2 3">
    <name type="scientific">Fusobacterium nucleatum</name>
    <dbReference type="NCBI Taxonomy" id="851"/>
    <lineage>
        <taxon>Bacteria</taxon>
        <taxon>Fusobacteriati</taxon>
        <taxon>Fusobacteriota</taxon>
        <taxon>Fusobacteriia</taxon>
        <taxon>Fusobacteriales</taxon>
        <taxon>Fusobacteriaceae</taxon>
        <taxon>Fusobacterium</taxon>
    </lineage>
</organism>
<dbReference type="PATRIC" id="fig|851.8.peg.1929"/>
<dbReference type="AlphaFoldDB" id="A0A133NN38"/>
<dbReference type="InterPro" id="IPR001296">
    <property type="entry name" value="Glyco_trans_1"/>
</dbReference>
<evidence type="ECO:0000313" key="3">
    <source>
        <dbReference type="Proteomes" id="UP000070401"/>
    </source>
</evidence>
<dbReference type="RefSeq" id="WP_060798779.1">
    <property type="nucleotide sequence ID" value="NZ_KQ956750.1"/>
</dbReference>
<dbReference type="GO" id="GO:0016757">
    <property type="term" value="F:glycosyltransferase activity"/>
    <property type="evidence" value="ECO:0007669"/>
    <property type="project" value="InterPro"/>
</dbReference>
<evidence type="ECO:0000313" key="2">
    <source>
        <dbReference type="EMBL" id="KXA17700.1"/>
    </source>
</evidence>
<dbReference type="SUPFAM" id="SSF53756">
    <property type="entry name" value="UDP-Glycosyltransferase/glycogen phosphorylase"/>
    <property type="match status" value="1"/>
</dbReference>
<dbReference type="Pfam" id="PF00534">
    <property type="entry name" value="Glycos_transf_1"/>
    <property type="match status" value="1"/>
</dbReference>
<gene>
    <name evidence="2" type="ORF">HMPREF3221_01917</name>
</gene>
<proteinExistence type="predicted"/>
<evidence type="ECO:0000259" key="1">
    <source>
        <dbReference type="Pfam" id="PF00534"/>
    </source>
</evidence>
<keyword evidence="3" id="KW-1185">Reference proteome</keyword>
<accession>A0A133NN38</accession>
<dbReference type="Gene3D" id="3.40.50.2000">
    <property type="entry name" value="Glycogen Phosphorylase B"/>
    <property type="match status" value="2"/>
</dbReference>
<feature type="domain" description="Glycosyl transferase family 1" evidence="1">
    <location>
        <begin position="171"/>
        <end position="324"/>
    </location>
</feature>